<evidence type="ECO:0000313" key="1">
    <source>
        <dbReference type="EMBL" id="RXK50705.1"/>
    </source>
</evidence>
<dbReference type="Gene3D" id="2.160.10.10">
    <property type="entry name" value="Hexapeptide repeat proteins"/>
    <property type="match status" value="1"/>
</dbReference>
<dbReference type="InterPro" id="IPR011004">
    <property type="entry name" value="Trimer_LpxA-like_sf"/>
</dbReference>
<dbReference type="InterPro" id="IPR047324">
    <property type="entry name" value="LbH_gamma_CA-like"/>
</dbReference>
<accession>A0A4Q1C0P9</accession>
<keyword evidence="2" id="KW-1185">Reference proteome</keyword>
<sequence length="167" mass="17816">MAIFIAPTASVMGRVFISSDVSIWYGAVIRADVEEIHLGEGCNIQDNAVLHADEGDKTIIGPRVTVGHAAIVHGAEVGEGSLIGMHATVLNRAKIGKYCLIGAHALVTEGMEIPDYSLVLGTPAKVVKTLNESQIERLKFGPPHYIKMGAKHAQGEFPFITQADVES</sequence>
<dbReference type="PANTHER" id="PTHR13061:SF29">
    <property type="entry name" value="GAMMA CARBONIC ANHYDRASE-LIKE 1, MITOCHONDRIAL-RELATED"/>
    <property type="match status" value="1"/>
</dbReference>
<organism evidence="1 2">
    <name type="scientific">Aquirufa rosea</name>
    <dbReference type="NCBI Taxonomy" id="2509241"/>
    <lineage>
        <taxon>Bacteria</taxon>
        <taxon>Pseudomonadati</taxon>
        <taxon>Bacteroidota</taxon>
        <taxon>Cytophagia</taxon>
        <taxon>Cytophagales</taxon>
        <taxon>Flectobacillaceae</taxon>
        <taxon>Aquirufa</taxon>
    </lineage>
</organism>
<dbReference type="InterPro" id="IPR050484">
    <property type="entry name" value="Transf_Hexapept/Carb_Anhydrase"/>
</dbReference>
<dbReference type="OrthoDB" id="9803036at2"/>
<dbReference type="Proteomes" id="UP000289455">
    <property type="component" value="Unassembled WGS sequence"/>
</dbReference>
<dbReference type="Pfam" id="PF00132">
    <property type="entry name" value="Hexapep"/>
    <property type="match status" value="1"/>
</dbReference>
<dbReference type="AlphaFoldDB" id="A0A4Q1C0P9"/>
<dbReference type="SUPFAM" id="SSF51161">
    <property type="entry name" value="Trimeric LpxA-like enzymes"/>
    <property type="match status" value="1"/>
</dbReference>
<dbReference type="EMBL" id="SDHY01000002">
    <property type="protein sequence ID" value="RXK50705.1"/>
    <property type="molecule type" value="Genomic_DNA"/>
</dbReference>
<evidence type="ECO:0000313" key="2">
    <source>
        <dbReference type="Proteomes" id="UP000289455"/>
    </source>
</evidence>
<protein>
    <submittedName>
        <fullName evidence="1">Gamma carbonic anhydrase family protein</fullName>
    </submittedName>
</protein>
<dbReference type="InterPro" id="IPR001451">
    <property type="entry name" value="Hexapep"/>
</dbReference>
<name>A0A4Q1C0P9_9BACT</name>
<dbReference type="PANTHER" id="PTHR13061">
    <property type="entry name" value="DYNACTIN SUBUNIT P25"/>
    <property type="match status" value="1"/>
</dbReference>
<dbReference type="CDD" id="cd04645">
    <property type="entry name" value="LbH_gamma_CA_like"/>
    <property type="match status" value="1"/>
</dbReference>
<gene>
    <name evidence="1" type="ORF">ESB04_03390</name>
</gene>
<reference evidence="1 2" key="1">
    <citation type="submission" date="2019-01" db="EMBL/GenBank/DDBJ databases">
        <title>Cytophagaceae bacterium strain CAR-16.</title>
        <authorList>
            <person name="Chen W.-M."/>
        </authorList>
    </citation>
    <scope>NUCLEOTIDE SEQUENCE [LARGE SCALE GENOMIC DNA]</scope>
    <source>
        <strain evidence="1 2">CAR-16</strain>
    </source>
</reference>
<proteinExistence type="predicted"/>
<dbReference type="RefSeq" id="WP_129026285.1">
    <property type="nucleotide sequence ID" value="NZ_SDHY01000002.1"/>
</dbReference>
<comment type="caution">
    <text evidence="1">The sequence shown here is derived from an EMBL/GenBank/DDBJ whole genome shotgun (WGS) entry which is preliminary data.</text>
</comment>